<keyword evidence="6" id="KW-1185">Reference proteome</keyword>
<dbReference type="InterPro" id="IPR001940">
    <property type="entry name" value="Peptidase_S1C"/>
</dbReference>
<evidence type="ECO:0000259" key="4">
    <source>
        <dbReference type="PROSITE" id="PS50106"/>
    </source>
</evidence>
<dbReference type="SUPFAM" id="SSF50494">
    <property type="entry name" value="Trypsin-like serine proteases"/>
    <property type="match status" value="1"/>
</dbReference>
<organism evidence="5 6">
    <name type="scientific">Myxacorys almedinensis A</name>
    <dbReference type="NCBI Taxonomy" id="2690445"/>
    <lineage>
        <taxon>Bacteria</taxon>
        <taxon>Bacillati</taxon>
        <taxon>Cyanobacteriota</taxon>
        <taxon>Cyanophyceae</taxon>
        <taxon>Leptolyngbyales</taxon>
        <taxon>Leptolyngbyaceae</taxon>
        <taxon>Myxacorys</taxon>
        <taxon>Myxacorys almedinensis</taxon>
    </lineage>
</organism>
<dbReference type="NCBIfam" id="NF041521">
    <property type="entry name" value="HhoA_HhoB_HtrA"/>
    <property type="match status" value="1"/>
</dbReference>
<dbReference type="RefSeq" id="WP_162424669.1">
    <property type="nucleotide sequence ID" value="NZ_WVIE01000025.1"/>
</dbReference>
<name>A0A8J8CJM4_9CYAN</name>
<dbReference type="SUPFAM" id="SSF50156">
    <property type="entry name" value="PDZ domain-like"/>
    <property type="match status" value="1"/>
</dbReference>
<dbReference type="PANTHER" id="PTHR22939">
    <property type="entry name" value="SERINE PROTEASE FAMILY S1C HTRA-RELATED"/>
    <property type="match status" value="1"/>
</dbReference>
<feature type="domain" description="PDZ" evidence="4">
    <location>
        <begin position="311"/>
        <end position="387"/>
    </location>
</feature>
<dbReference type="Gene3D" id="2.40.10.10">
    <property type="entry name" value="Trypsin-like serine proteases"/>
    <property type="match status" value="2"/>
</dbReference>
<dbReference type="EMBL" id="WVIE01000025">
    <property type="protein sequence ID" value="NDJ19143.1"/>
    <property type="molecule type" value="Genomic_DNA"/>
</dbReference>
<reference evidence="5" key="1">
    <citation type="submission" date="2019-12" db="EMBL/GenBank/DDBJ databases">
        <title>High-Quality draft genome sequences of three cyanobacteria isolated from the limestone walls of the Old Cathedral of Coimbra.</title>
        <authorList>
            <person name="Tiago I."/>
            <person name="Soares F."/>
            <person name="Portugal A."/>
        </authorList>
    </citation>
    <scope>NUCLEOTIDE SEQUENCE</scope>
    <source>
        <strain evidence="5">A</strain>
    </source>
</reference>
<keyword evidence="2 5" id="KW-0645">Protease</keyword>
<evidence type="ECO:0000256" key="2">
    <source>
        <dbReference type="ARBA" id="ARBA00022670"/>
    </source>
</evidence>
<dbReference type="PRINTS" id="PR00834">
    <property type="entry name" value="PROTEASES2C"/>
</dbReference>
<dbReference type="InterPro" id="IPR043504">
    <property type="entry name" value="Peptidase_S1_PA_chymotrypsin"/>
</dbReference>
<dbReference type="AlphaFoldDB" id="A0A8J8CJM4"/>
<comment type="similarity">
    <text evidence="1">Belongs to the peptidase S1C family.</text>
</comment>
<dbReference type="GO" id="GO:0006508">
    <property type="term" value="P:proteolysis"/>
    <property type="evidence" value="ECO:0007669"/>
    <property type="project" value="UniProtKB-KW"/>
</dbReference>
<dbReference type="Pfam" id="PF13180">
    <property type="entry name" value="PDZ_2"/>
    <property type="match status" value="1"/>
</dbReference>
<dbReference type="Gene3D" id="2.30.42.10">
    <property type="match status" value="1"/>
</dbReference>
<dbReference type="InterPro" id="IPR009003">
    <property type="entry name" value="Peptidase_S1_PA"/>
</dbReference>
<evidence type="ECO:0000256" key="1">
    <source>
        <dbReference type="ARBA" id="ARBA00010541"/>
    </source>
</evidence>
<dbReference type="Pfam" id="PF13365">
    <property type="entry name" value="Trypsin_2"/>
    <property type="match status" value="1"/>
</dbReference>
<dbReference type="InterPro" id="IPR036034">
    <property type="entry name" value="PDZ_sf"/>
</dbReference>
<keyword evidence="3" id="KW-0378">Hydrolase</keyword>
<dbReference type="InterPro" id="IPR048172">
    <property type="entry name" value="HhoA_HhoB_HtrA-like"/>
</dbReference>
<dbReference type="GO" id="GO:0004252">
    <property type="term" value="F:serine-type endopeptidase activity"/>
    <property type="evidence" value="ECO:0007669"/>
    <property type="project" value="InterPro"/>
</dbReference>
<gene>
    <name evidence="5" type="ORF">GS601_17925</name>
</gene>
<evidence type="ECO:0000313" key="5">
    <source>
        <dbReference type="EMBL" id="NDJ19143.1"/>
    </source>
</evidence>
<dbReference type="SMART" id="SM00228">
    <property type="entry name" value="PDZ"/>
    <property type="match status" value="1"/>
</dbReference>
<comment type="caution">
    <text evidence="5">The sequence shown here is derived from an EMBL/GenBank/DDBJ whole genome shotgun (WGS) entry which is preliminary data.</text>
</comment>
<evidence type="ECO:0000313" key="6">
    <source>
        <dbReference type="Proteomes" id="UP000646053"/>
    </source>
</evidence>
<sequence>MPNRNAQNKQNWKQSAIYLMLPLVGASAALGGNRLLSSEVLQPQPAIAQSVDAQVAQSRTSTLLTGADGNFIAAAAEQVGPSVVRIDSSRTVQSRVPAIFNDPFFRQFFGGQVPNAPSSRVERGTGSGFIISRDGLILTNAHVVNGADTVNVVLKDGREFSGKVIGQDTLTDVAVIRVQANNLPTVRLGNSETLKPGEWAIAIGNPLGLDNTVTAGIISATGRSSAEVRVADKRVSFIQTDAAINPGNSGGPLLNQRGEVIGMNTAIIGGAQGLGFAIPINTAQRISQQLITKGKVDHPYLGIQMRTLTPALKQQINSDRQIGFQVQADRGVVVFRALPNSPAARGGLRTGDVIQKINGQTVTTDAQVQQIVESSSIGSSLQIEVNRGGRATTVAVQPGAFPTQTAQIENR</sequence>
<dbReference type="PANTHER" id="PTHR22939:SF129">
    <property type="entry name" value="SERINE PROTEASE HTRA2, MITOCHONDRIAL"/>
    <property type="match status" value="1"/>
</dbReference>
<evidence type="ECO:0000256" key="3">
    <source>
        <dbReference type="ARBA" id="ARBA00022801"/>
    </source>
</evidence>
<accession>A0A8J8CJM4</accession>
<dbReference type="PROSITE" id="PS50106">
    <property type="entry name" value="PDZ"/>
    <property type="match status" value="1"/>
</dbReference>
<protein>
    <submittedName>
        <fullName evidence="5">Trypsin-like serine protease</fullName>
    </submittedName>
</protein>
<dbReference type="InterPro" id="IPR001478">
    <property type="entry name" value="PDZ"/>
</dbReference>
<dbReference type="Proteomes" id="UP000646053">
    <property type="component" value="Unassembled WGS sequence"/>
</dbReference>
<proteinExistence type="inferred from homology"/>